<evidence type="ECO:0000256" key="5">
    <source>
        <dbReference type="ARBA" id="ARBA00022989"/>
    </source>
</evidence>
<dbReference type="GO" id="GO:0008324">
    <property type="term" value="F:monoatomic cation transmembrane transporter activity"/>
    <property type="evidence" value="ECO:0007669"/>
    <property type="project" value="InterPro"/>
</dbReference>
<keyword evidence="4 8" id="KW-0812">Transmembrane</keyword>
<feature type="transmembrane region" description="Helical" evidence="8">
    <location>
        <begin position="64"/>
        <end position="83"/>
    </location>
</feature>
<feature type="non-terminal residue" evidence="9">
    <location>
        <position position="1"/>
    </location>
</feature>
<dbReference type="SUPFAM" id="SSF81324">
    <property type="entry name" value="Voltage-gated potassium channels"/>
    <property type="match status" value="1"/>
</dbReference>
<feature type="transmembrane region" description="Helical" evidence="8">
    <location>
        <begin position="244"/>
        <end position="266"/>
    </location>
</feature>
<reference evidence="9" key="1">
    <citation type="journal article" date="2015" name="Nature">
        <title>Complex archaea that bridge the gap between prokaryotes and eukaryotes.</title>
        <authorList>
            <person name="Spang A."/>
            <person name="Saw J.H."/>
            <person name="Jorgensen S.L."/>
            <person name="Zaremba-Niedzwiedzka K."/>
            <person name="Martijn J."/>
            <person name="Lind A.E."/>
            <person name="van Eijk R."/>
            <person name="Schleper C."/>
            <person name="Guy L."/>
            <person name="Ettema T.J."/>
        </authorList>
    </citation>
    <scope>NUCLEOTIDE SEQUENCE</scope>
</reference>
<protein>
    <recommendedName>
        <fullName evidence="10">Potassium transporter</fullName>
    </recommendedName>
</protein>
<dbReference type="GO" id="GO:0005886">
    <property type="term" value="C:plasma membrane"/>
    <property type="evidence" value="ECO:0007669"/>
    <property type="project" value="UniProtKB-SubCell"/>
</dbReference>
<keyword evidence="7 8" id="KW-0472">Membrane</keyword>
<feature type="transmembrane region" description="Helical" evidence="8">
    <location>
        <begin position="125"/>
        <end position="148"/>
    </location>
</feature>
<comment type="subcellular location">
    <subcellularLocation>
        <location evidence="1">Cell membrane</location>
        <topology evidence="1">Multi-pass membrane protein</topology>
    </subcellularLocation>
</comment>
<name>A0A0F8YFL3_9ZZZZ</name>
<dbReference type="GO" id="GO:0030001">
    <property type="term" value="P:metal ion transport"/>
    <property type="evidence" value="ECO:0007669"/>
    <property type="project" value="UniProtKB-ARBA"/>
</dbReference>
<comment type="caution">
    <text evidence="9">The sequence shown here is derived from an EMBL/GenBank/DDBJ whole genome shotgun (WGS) entry which is preliminary data.</text>
</comment>
<gene>
    <name evidence="9" type="ORF">LCGC14_3161260</name>
</gene>
<keyword evidence="2" id="KW-0813">Transport</keyword>
<evidence type="ECO:0000256" key="4">
    <source>
        <dbReference type="ARBA" id="ARBA00022692"/>
    </source>
</evidence>
<dbReference type="Pfam" id="PF02386">
    <property type="entry name" value="TrkH"/>
    <property type="match status" value="1"/>
</dbReference>
<dbReference type="Gene3D" id="1.10.287.70">
    <property type="match status" value="1"/>
</dbReference>
<sequence>VLLGVAAAAAVAVLVLAYGYREPQPVSPNILRIAGGVIVGFFALDRLLRLALAAHKLAYLRENAIDFILILIAAIALVLAFVSGYSASYIVSAGALYVVITQVYLLIALVLRAASINLRFAGSGIPPAVLLVGSFLLLALVGSGLLMLPKASPEGAPLEHYPDALFTAVSATCVTGLIVKDTGTAFTPFGQGVILAMIQLGGLGIMLFGTVVAMAMGKGLSLRGSNVLRDMLSTHEIGHLRRTAVFVALATLVLEALGAALFYPMFAAGQTAEQAPDVARAVWDSCFHSISSFCNAGFSLYRQNMMTGVTDGWARPLRDHWQVLGVMAPLIVLG</sequence>
<dbReference type="AlphaFoldDB" id="A0A0F8YFL3"/>
<keyword evidence="6" id="KW-0406">Ion transport</keyword>
<feature type="transmembrane region" description="Helical" evidence="8">
    <location>
        <begin position="33"/>
        <end position="52"/>
    </location>
</feature>
<accession>A0A0F8YFL3</accession>
<feature type="transmembrane region" description="Helical" evidence="8">
    <location>
        <begin position="193"/>
        <end position="216"/>
    </location>
</feature>
<dbReference type="PANTHER" id="PTHR32024:SF1">
    <property type="entry name" value="KTR SYSTEM POTASSIUM UPTAKE PROTEIN B"/>
    <property type="match status" value="1"/>
</dbReference>
<evidence type="ECO:0000256" key="2">
    <source>
        <dbReference type="ARBA" id="ARBA00022448"/>
    </source>
</evidence>
<evidence type="ECO:0000313" key="9">
    <source>
        <dbReference type="EMBL" id="KKK46836.1"/>
    </source>
</evidence>
<evidence type="ECO:0000256" key="6">
    <source>
        <dbReference type="ARBA" id="ARBA00023065"/>
    </source>
</evidence>
<evidence type="ECO:0000256" key="7">
    <source>
        <dbReference type="ARBA" id="ARBA00023136"/>
    </source>
</evidence>
<feature type="non-terminal residue" evidence="9">
    <location>
        <position position="334"/>
    </location>
</feature>
<evidence type="ECO:0000256" key="3">
    <source>
        <dbReference type="ARBA" id="ARBA00022475"/>
    </source>
</evidence>
<evidence type="ECO:0008006" key="10">
    <source>
        <dbReference type="Google" id="ProtNLM"/>
    </source>
</evidence>
<dbReference type="PANTHER" id="PTHR32024">
    <property type="entry name" value="TRK SYSTEM POTASSIUM UPTAKE PROTEIN TRKG-RELATED"/>
    <property type="match status" value="1"/>
</dbReference>
<keyword evidence="3" id="KW-1003">Cell membrane</keyword>
<feature type="transmembrane region" description="Helical" evidence="8">
    <location>
        <begin position="89"/>
        <end position="113"/>
    </location>
</feature>
<organism evidence="9">
    <name type="scientific">marine sediment metagenome</name>
    <dbReference type="NCBI Taxonomy" id="412755"/>
    <lineage>
        <taxon>unclassified sequences</taxon>
        <taxon>metagenomes</taxon>
        <taxon>ecological metagenomes</taxon>
    </lineage>
</organism>
<proteinExistence type="predicted"/>
<evidence type="ECO:0000256" key="8">
    <source>
        <dbReference type="SAM" id="Phobius"/>
    </source>
</evidence>
<evidence type="ECO:0000256" key="1">
    <source>
        <dbReference type="ARBA" id="ARBA00004651"/>
    </source>
</evidence>
<dbReference type="EMBL" id="LAZR01069880">
    <property type="protein sequence ID" value="KKK46836.1"/>
    <property type="molecule type" value="Genomic_DNA"/>
</dbReference>
<keyword evidence="5 8" id="KW-1133">Transmembrane helix</keyword>
<dbReference type="InterPro" id="IPR003445">
    <property type="entry name" value="Cat_transpt"/>
</dbReference>